<proteinExistence type="evidence at transcript level"/>
<dbReference type="GO" id="GO:0085034">
    <property type="term" value="P:symbiont-mediated suppression of host NF-kappaB cascade"/>
    <property type="evidence" value="ECO:0007669"/>
    <property type="project" value="UniProtKB-KW"/>
</dbReference>
<gene>
    <name evidence="4" type="primary">ank2</name>
    <name evidence="4" type="ORF">CcBV_15.2</name>
</gene>
<keyword evidence="2" id="KW-1100">Inhibition of host NF-kappa-B by virus</keyword>
<evidence type="ECO:0000313" key="3">
    <source>
        <dbReference type="EMBL" id="CAE47493.1"/>
    </source>
</evidence>
<dbReference type="Proteomes" id="UP000203537">
    <property type="component" value="Genome"/>
</dbReference>
<dbReference type="InterPro" id="IPR002110">
    <property type="entry name" value="Ankyrin_rpt"/>
</dbReference>
<evidence type="ECO:0000313" key="4">
    <source>
        <dbReference type="EMBL" id="CAG17451.1"/>
    </source>
</evidence>
<dbReference type="EMBL" id="AJ632318">
    <property type="protein sequence ID" value="CAG17451.1"/>
    <property type="molecule type" value="Genomic_DNA"/>
</dbReference>
<sequence>MGWSGNFVFFDNFDHENIFHCLCCDESNDSLQTMQMLVNNVNSYLLRQYNSCGQQCVHIVASRDTPEAQRKFEFLIRWGADVNSKNKCCGVTPLHIAALTKNYRLANLICQQPGRALDICNVDQKIPWRIAYKLEDRNMMWLLRVHGAQCEVSDVEVDDKI</sequence>
<evidence type="ECO:0000256" key="2">
    <source>
        <dbReference type="ARBA" id="ARBA00022863"/>
    </source>
</evidence>
<dbReference type="EMBL" id="AJ583543">
    <property type="protein sequence ID" value="CAE47493.1"/>
    <property type="molecule type" value="mRNA"/>
</dbReference>
<dbReference type="InterPro" id="IPR036770">
    <property type="entry name" value="Ankyrin_rpt-contain_sf"/>
</dbReference>
<dbReference type="SUPFAM" id="SSF48403">
    <property type="entry name" value="Ankyrin repeat"/>
    <property type="match status" value="1"/>
</dbReference>
<dbReference type="Gene3D" id="1.25.40.20">
    <property type="entry name" value="Ankyrin repeat-containing domain"/>
    <property type="match status" value="1"/>
</dbReference>
<reference evidence="4 5" key="3">
    <citation type="journal article" date="2004" name="Science">
        <title>Genome sequence of a polydnavirus: insights into symbiotic virus evolution.</title>
        <authorList>
            <person name="Espagne E."/>
            <person name="Dupuy C."/>
            <person name="Huguet E."/>
            <person name="Cattolico L."/>
            <person name="Provost B."/>
            <person name="Martins N."/>
            <person name="Poirie M."/>
            <person name="Periquet G."/>
            <person name="Drezen J.M."/>
        </authorList>
    </citation>
    <scope>NUCLEOTIDE SEQUENCE [LARGE SCALE GENOMIC DNA]</scope>
</reference>
<dbReference type="GeneID" id="3238871"/>
<accession>Q5ZP06</accession>
<protein>
    <submittedName>
        <fullName evidence="4">Ank2 protein</fullName>
    </submittedName>
    <submittedName>
        <fullName evidence="3">Putative ankyrin protein 2</fullName>
    </submittedName>
</protein>
<reference evidence="3" key="2">
    <citation type="submission" date="2003-09" db="EMBL/GenBank/DDBJ databases">
        <title>Parasitic suppression of NfkB nuclear translocation in insects.</title>
        <authorList>
            <person name="Pennacchio F."/>
            <person name="Falabella P."/>
            <person name="Varricchio P."/>
            <person name="Gigliotti S."/>
            <person name="Grimaldi A."/>
            <person name="Espagne E."/>
            <person name="Ferrarese R."/>
            <person name="Lascaleia R."/>
            <person name="Grimaldi M.R."/>
            <person name="de Eguileor M."/>
            <person name="Drezen J.M."/>
            <person name="Graziani F."/>
            <person name="Malva C."/>
        </authorList>
    </citation>
    <scope>NUCLEOTIDE SEQUENCE</scope>
</reference>
<reference evidence="3" key="1">
    <citation type="submission" date="2003-09" db="EMBL/GenBank/DDBJ databases">
        <title>Genome content of a virus domesticated by parasitoid wasps.</title>
        <authorList>
            <person name="Espagne E."/>
            <person name="Dupuy C."/>
            <person name="Provost B."/>
            <person name="Cattolico L."/>
            <person name="Drezen J.M."/>
        </authorList>
    </citation>
    <scope>NUCLEOTIDE SEQUENCE</scope>
</reference>
<dbReference type="KEGG" id="vg:3238871"/>
<accession>Q3MU33</accession>
<dbReference type="Pfam" id="PF12796">
    <property type="entry name" value="Ank_2"/>
    <property type="match status" value="1"/>
</dbReference>
<keyword evidence="1" id="KW-0945">Host-virus interaction</keyword>
<dbReference type="RefSeq" id="YP_184829.1">
    <property type="nucleotide sequence ID" value="NC_006647.1"/>
</dbReference>
<evidence type="ECO:0000256" key="1">
    <source>
        <dbReference type="ARBA" id="ARBA00022581"/>
    </source>
</evidence>
<evidence type="ECO:0000313" key="5">
    <source>
        <dbReference type="Proteomes" id="UP000203537"/>
    </source>
</evidence>
<name>Q5ZP06_9VIRU</name>
<organism evidence="4 5">
    <name type="scientific">Bracoviriform congregatae</name>
    <dbReference type="NCBI Taxonomy" id="39640"/>
    <lineage>
        <taxon>Viruses</taxon>
        <taxon>Viruses incertae sedis</taxon>
        <taxon>Polydnaviriformidae</taxon>
        <taxon>Bracoviriform</taxon>
    </lineage>
</organism>